<evidence type="ECO:0000256" key="7">
    <source>
        <dbReference type="ARBA" id="ARBA00023172"/>
    </source>
</evidence>
<dbReference type="GO" id="GO:0048476">
    <property type="term" value="C:Holliday junction resolvase complex"/>
    <property type="evidence" value="ECO:0007669"/>
    <property type="project" value="UniProtKB-UniRule"/>
</dbReference>
<evidence type="ECO:0000256" key="4">
    <source>
        <dbReference type="ARBA" id="ARBA00022801"/>
    </source>
</evidence>
<evidence type="ECO:0000256" key="1">
    <source>
        <dbReference type="ARBA" id="ARBA00022490"/>
    </source>
</evidence>
<dbReference type="SUPFAM" id="SSF46785">
    <property type="entry name" value="Winged helix' DNA-binding domain"/>
    <property type="match status" value="1"/>
</dbReference>
<keyword evidence="2 9" id="KW-0547">Nucleotide-binding</keyword>
<dbReference type="InterPro" id="IPR036390">
    <property type="entry name" value="WH_DNA-bd_sf"/>
</dbReference>
<dbReference type="InterPro" id="IPR003593">
    <property type="entry name" value="AAA+_ATPase"/>
</dbReference>
<dbReference type="InterPro" id="IPR027417">
    <property type="entry name" value="P-loop_NTPase"/>
</dbReference>
<dbReference type="GO" id="GO:0009378">
    <property type="term" value="F:four-way junction helicase activity"/>
    <property type="evidence" value="ECO:0007669"/>
    <property type="project" value="InterPro"/>
</dbReference>
<evidence type="ECO:0000256" key="9">
    <source>
        <dbReference type="HAMAP-Rule" id="MF_00016"/>
    </source>
</evidence>
<dbReference type="EMBL" id="FNDK01000007">
    <property type="protein sequence ID" value="SDH56960.1"/>
    <property type="molecule type" value="Genomic_DNA"/>
</dbReference>
<comment type="catalytic activity">
    <reaction evidence="9">
        <text>ATP + H2O = ADP + phosphate + H(+)</text>
        <dbReference type="Rhea" id="RHEA:13065"/>
        <dbReference type="ChEBI" id="CHEBI:15377"/>
        <dbReference type="ChEBI" id="CHEBI:15378"/>
        <dbReference type="ChEBI" id="CHEBI:30616"/>
        <dbReference type="ChEBI" id="CHEBI:43474"/>
        <dbReference type="ChEBI" id="CHEBI:456216"/>
    </reaction>
</comment>
<dbReference type="PANTHER" id="PTHR42848">
    <property type="match status" value="1"/>
</dbReference>
<dbReference type="GO" id="GO:0006281">
    <property type="term" value="P:DNA repair"/>
    <property type="evidence" value="ECO:0007669"/>
    <property type="project" value="UniProtKB-UniRule"/>
</dbReference>
<dbReference type="CDD" id="cd00009">
    <property type="entry name" value="AAA"/>
    <property type="match status" value="1"/>
</dbReference>
<dbReference type="InterPro" id="IPR036388">
    <property type="entry name" value="WH-like_DNA-bd_sf"/>
</dbReference>
<proteinExistence type="inferred from homology"/>
<dbReference type="Gene3D" id="3.40.50.300">
    <property type="entry name" value="P-loop containing nucleotide triphosphate hydrolases"/>
    <property type="match status" value="1"/>
</dbReference>
<feature type="region of interest" description="Small ATPAse domain (RuvB-S)" evidence="9">
    <location>
        <begin position="183"/>
        <end position="253"/>
    </location>
</feature>
<dbReference type="HAMAP" id="MF_00016">
    <property type="entry name" value="DNA_HJ_migration_RuvB"/>
    <property type="match status" value="1"/>
</dbReference>
<dbReference type="InterPro" id="IPR004605">
    <property type="entry name" value="DNA_helicase_Holl-junc_RuvB"/>
</dbReference>
<evidence type="ECO:0000256" key="6">
    <source>
        <dbReference type="ARBA" id="ARBA00023125"/>
    </source>
</evidence>
<feature type="binding site" evidence="9">
    <location>
        <begin position="129"/>
        <end position="131"/>
    </location>
    <ligand>
        <name>ATP</name>
        <dbReference type="ChEBI" id="CHEBI:30616"/>
    </ligand>
</feature>
<evidence type="ECO:0000256" key="5">
    <source>
        <dbReference type="ARBA" id="ARBA00022840"/>
    </source>
</evidence>
<feature type="binding site" evidence="9">
    <location>
        <position position="21"/>
    </location>
    <ligand>
        <name>ATP</name>
        <dbReference type="ChEBI" id="CHEBI:30616"/>
    </ligand>
</feature>
<evidence type="ECO:0000259" key="10">
    <source>
        <dbReference type="SMART" id="SM00382"/>
    </source>
</evidence>
<dbReference type="GO" id="GO:0005737">
    <property type="term" value="C:cytoplasm"/>
    <property type="evidence" value="ECO:0007669"/>
    <property type="project" value="UniProtKB-SubCell"/>
</dbReference>
<dbReference type="PANTHER" id="PTHR42848:SF1">
    <property type="entry name" value="HOLLIDAY JUNCTION BRANCH MIGRATION COMPLEX SUBUNIT RUVB"/>
    <property type="match status" value="1"/>
</dbReference>
<feature type="binding site" evidence="9">
    <location>
        <position position="219"/>
    </location>
    <ligand>
        <name>ATP</name>
        <dbReference type="ChEBI" id="CHEBI:30616"/>
    </ligand>
</feature>
<dbReference type="NCBIfam" id="TIGR00635">
    <property type="entry name" value="ruvB"/>
    <property type="match status" value="1"/>
</dbReference>
<dbReference type="InterPro" id="IPR041445">
    <property type="entry name" value="AAA_lid_4"/>
</dbReference>
<comment type="function">
    <text evidence="9">The RuvA-RuvB-RuvC complex processes Holliday junction (HJ) DNA during genetic recombination and DNA repair, while the RuvA-RuvB complex plays an important role in the rescue of blocked DNA replication forks via replication fork reversal (RFR). RuvA specifically binds to HJ cruciform DNA, conferring on it an open structure. The RuvB hexamer acts as an ATP-dependent pump, pulling dsDNA into and through the RuvAB complex. RuvB forms 2 homohexamers on either side of HJ DNA bound by 1 or 2 RuvA tetramers; 4 subunits per hexamer contact DNA at a time. Coordinated motions by a converter formed by DNA-disengaged RuvB subunits stimulates ATP hydrolysis and nucleotide exchange. Immobilization of the converter enables RuvB to convert the ATP-contained energy into a lever motion, pulling 2 nucleotides of DNA out of the RuvA tetramer per ATP hydrolyzed, thus driving DNA branch migration. The RuvB motors rotate together with the DNA substrate, which together with the progressing nucleotide cycle form the mechanistic basis for DNA recombination by continuous HJ branch migration. Branch migration allows RuvC to scan DNA until it finds its consensus sequence, where it cleaves and resolves cruciform DNA.</text>
</comment>
<feature type="binding site" evidence="9">
    <location>
        <position position="172"/>
    </location>
    <ligand>
        <name>ATP</name>
        <dbReference type="ChEBI" id="CHEBI:30616"/>
    </ligand>
</feature>
<dbReference type="InterPro" id="IPR008824">
    <property type="entry name" value="RuvB-like_N"/>
</dbReference>
<dbReference type="GO" id="GO:0000400">
    <property type="term" value="F:four-way junction DNA binding"/>
    <property type="evidence" value="ECO:0007669"/>
    <property type="project" value="UniProtKB-UniRule"/>
</dbReference>
<comment type="caution">
    <text evidence="9">Lacks conserved residue(s) required for the propagation of feature annotation.</text>
</comment>
<keyword evidence="12" id="KW-1185">Reference proteome</keyword>
<dbReference type="Gene3D" id="1.10.8.60">
    <property type="match status" value="1"/>
</dbReference>
<evidence type="ECO:0000313" key="11">
    <source>
        <dbReference type="EMBL" id="SDH56960.1"/>
    </source>
</evidence>
<gene>
    <name evidence="9" type="primary">ruvB</name>
    <name evidence="11" type="ORF">SAMN05192534_10786</name>
</gene>
<dbReference type="GO" id="GO:0006310">
    <property type="term" value="P:DNA recombination"/>
    <property type="evidence" value="ECO:0007669"/>
    <property type="project" value="UniProtKB-UniRule"/>
</dbReference>
<reference evidence="11 12" key="1">
    <citation type="submission" date="2016-10" db="EMBL/GenBank/DDBJ databases">
        <authorList>
            <person name="de Groot N.N."/>
        </authorList>
    </citation>
    <scope>NUCLEOTIDE SEQUENCE [LARGE SCALE GENOMIC DNA]</scope>
    <source>
        <strain evidence="11 12">DSM 21632</strain>
    </source>
</reference>
<dbReference type="AlphaFoldDB" id="A0A1G8DHZ6"/>
<dbReference type="NCBIfam" id="NF000868">
    <property type="entry name" value="PRK00080.1"/>
    <property type="match status" value="1"/>
</dbReference>
<sequence length="334" mass="37341">MEERIVSQEAHRDDDYAESSIRPVDFKQYIGQQKVKENLKIFIEAAKLREECLDHVLLYGPPGLGKTTLAMIIANEMQVNIRTTSGPAIEKPGDLAAVLTALEPGDVLFIDEIHRLPRSVEEVLYPAMEDYCIDIIIGKEATARSVRLDLPPFTLVGATTRAGMLSSPLRDRFGVHARLEYYNETELADIVYRSGNLMGVSVEEEAALELARRSRGTPRIANRLLRRVRDFAQVKGSDGINSLLCQDALEKLQVDRLGLDEIDHKLLVNIIEKFRGGPVGIEALAAAIGEEATTLEDVYEPYLMQIGFVVRTPRGRMVTEQVYEYLGMEVPDRG</sequence>
<keyword evidence="4 9" id="KW-0378">Hydrolase</keyword>
<keyword evidence="5 9" id="KW-0067">ATP-binding</keyword>
<comment type="similarity">
    <text evidence="9">Belongs to the RuvB family.</text>
</comment>
<dbReference type="Pfam" id="PF05496">
    <property type="entry name" value="RuvB_N"/>
    <property type="match status" value="1"/>
</dbReference>
<evidence type="ECO:0000256" key="3">
    <source>
        <dbReference type="ARBA" id="ARBA00022763"/>
    </source>
</evidence>
<keyword evidence="6 9" id="KW-0238">DNA-binding</keyword>
<name>A0A1G8DHZ6_9BACI</name>
<feature type="domain" description="AAA+ ATPase" evidence="10">
    <location>
        <begin position="52"/>
        <end position="179"/>
    </location>
</feature>
<feature type="binding site" evidence="9">
    <location>
        <position position="182"/>
    </location>
    <ligand>
        <name>ATP</name>
        <dbReference type="ChEBI" id="CHEBI:30616"/>
    </ligand>
</feature>
<comment type="domain">
    <text evidence="9">Has 3 domains, the large (RuvB-L) and small ATPase (RuvB-S) domains and the C-terminal head (RuvB-H) domain. The head domain binds DNA, while the ATPase domains jointly bind ATP, ADP or are empty depending on the state of the subunit in the translocation cycle. During a single DNA translocation step the structure of each domain remains the same, but their relative positions change.</text>
</comment>
<feature type="binding site" evidence="9">
    <location>
        <position position="68"/>
    </location>
    <ligand>
        <name>ATP</name>
        <dbReference type="ChEBI" id="CHEBI:30616"/>
    </ligand>
</feature>
<dbReference type="Pfam" id="PF17864">
    <property type="entry name" value="AAA_lid_4"/>
    <property type="match status" value="1"/>
</dbReference>
<keyword evidence="7 9" id="KW-0233">DNA recombination</keyword>
<dbReference type="SMART" id="SM00382">
    <property type="entry name" value="AAA"/>
    <property type="match status" value="1"/>
</dbReference>
<dbReference type="RefSeq" id="WP_091272732.1">
    <property type="nucleotide sequence ID" value="NZ_FNDK01000007.1"/>
</dbReference>
<dbReference type="SUPFAM" id="SSF52540">
    <property type="entry name" value="P-loop containing nucleoside triphosphate hydrolases"/>
    <property type="match status" value="1"/>
</dbReference>
<feature type="binding site" evidence="9">
    <location>
        <position position="67"/>
    </location>
    <ligand>
        <name>ATP</name>
        <dbReference type="ChEBI" id="CHEBI:30616"/>
    </ligand>
</feature>
<evidence type="ECO:0000256" key="2">
    <source>
        <dbReference type="ARBA" id="ARBA00022741"/>
    </source>
</evidence>
<feature type="binding site" evidence="9">
    <location>
        <position position="311"/>
    </location>
    <ligand>
        <name>DNA</name>
        <dbReference type="ChEBI" id="CHEBI:16991"/>
    </ligand>
</feature>
<feature type="binding site" evidence="9">
    <location>
        <position position="67"/>
    </location>
    <ligand>
        <name>Mg(2+)</name>
        <dbReference type="ChEBI" id="CHEBI:18420"/>
    </ligand>
</feature>
<feature type="region of interest" description="Head domain (RuvB-H)" evidence="9">
    <location>
        <begin position="256"/>
        <end position="334"/>
    </location>
</feature>
<organism evidence="11 12">
    <name type="scientific">Alteribacillus persepolensis</name>
    <dbReference type="NCBI Taxonomy" id="568899"/>
    <lineage>
        <taxon>Bacteria</taxon>
        <taxon>Bacillati</taxon>
        <taxon>Bacillota</taxon>
        <taxon>Bacilli</taxon>
        <taxon>Bacillales</taxon>
        <taxon>Bacillaceae</taxon>
        <taxon>Alteribacillus</taxon>
    </lineage>
</organism>
<comment type="subunit">
    <text evidence="9">Homohexamer. Forms an RuvA(8)-RuvB(12)-Holliday junction (HJ) complex. HJ DNA is sandwiched between 2 RuvA tetramers; dsDNA enters through RuvA and exits via RuvB. An RuvB hexamer assembles on each DNA strand where it exits the tetramer. Each RuvB hexamer is contacted by two RuvA subunits (via domain III) on 2 adjacent RuvB subunits; this complex drives branch migration. In the full resolvosome a probable DNA-RuvA(4)-RuvB(12)-RuvC(2) complex forms which resolves the HJ.</text>
</comment>
<evidence type="ECO:0000313" key="12">
    <source>
        <dbReference type="Proteomes" id="UP000199163"/>
    </source>
</evidence>
<dbReference type="Proteomes" id="UP000199163">
    <property type="component" value="Unassembled WGS sequence"/>
</dbReference>
<feature type="region of interest" description="Large ATPase domain (RuvB-L)" evidence="9">
    <location>
        <begin position="2"/>
        <end position="182"/>
    </location>
</feature>
<keyword evidence="3 9" id="KW-0227">DNA damage</keyword>
<comment type="subcellular location">
    <subcellularLocation>
        <location evidence="9">Cytoplasm</location>
    </subcellularLocation>
</comment>
<keyword evidence="8 9" id="KW-0234">DNA repair</keyword>
<dbReference type="GO" id="GO:0016887">
    <property type="term" value="F:ATP hydrolysis activity"/>
    <property type="evidence" value="ECO:0007669"/>
    <property type="project" value="RHEA"/>
</dbReference>
<feature type="binding site" evidence="9">
    <location>
        <position position="316"/>
    </location>
    <ligand>
        <name>DNA</name>
        <dbReference type="ChEBI" id="CHEBI:16991"/>
    </ligand>
</feature>
<dbReference type="Pfam" id="PF05491">
    <property type="entry name" value="WHD_RuvB"/>
    <property type="match status" value="1"/>
</dbReference>
<dbReference type="InterPro" id="IPR008823">
    <property type="entry name" value="RuvB_wg_C"/>
</dbReference>
<feature type="binding site" evidence="9">
    <location>
        <position position="22"/>
    </location>
    <ligand>
        <name>ATP</name>
        <dbReference type="ChEBI" id="CHEBI:30616"/>
    </ligand>
</feature>
<dbReference type="Gene3D" id="1.10.10.10">
    <property type="entry name" value="Winged helix-like DNA-binding domain superfamily/Winged helix DNA-binding domain"/>
    <property type="match status" value="1"/>
</dbReference>
<dbReference type="EC" id="3.6.4.-" evidence="9"/>
<dbReference type="OrthoDB" id="9804478at2"/>
<dbReference type="STRING" id="568899.SAMN05192534_10786"/>
<protein>
    <recommendedName>
        <fullName evidence="9">Holliday junction branch migration complex subunit RuvB</fullName>
        <ecNumber evidence="9">3.6.4.-</ecNumber>
    </recommendedName>
</protein>
<keyword evidence="1 9" id="KW-0963">Cytoplasm</keyword>
<accession>A0A1G8DHZ6</accession>
<dbReference type="GO" id="GO:0005524">
    <property type="term" value="F:ATP binding"/>
    <property type="evidence" value="ECO:0007669"/>
    <property type="project" value="UniProtKB-UniRule"/>
</dbReference>
<keyword evidence="11" id="KW-0347">Helicase</keyword>
<feature type="binding site" evidence="9">
    <location>
        <position position="66"/>
    </location>
    <ligand>
        <name>ATP</name>
        <dbReference type="ChEBI" id="CHEBI:30616"/>
    </ligand>
</feature>
<feature type="binding site" evidence="9">
    <location>
        <position position="63"/>
    </location>
    <ligand>
        <name>ATP</name>
        <dbReference type="ChEBI" id="CHEBI:30616"/>
    </ligand>
</feature>
<evidence type="ECO:0000256" key="8">
    <source>
        <dbReference type="ARBA" id="ARBA00023204"/>
    </source>
</evidence>